<keyword evidence="4" id="KW-0433">Leucine-rich repeat</keyword>
<gene>
    <name evidence="9" type="ORF">LUZ63_003993</name>
</gene>
<dbReference type="Gene3D" id="3.10.20.90">
    <property type="entry name" value="Phosphatidylinositol 3-kinase Catalytic Subunit, Chain A, domain 1"/>
    <property type="match status" value="1"/>
</dbReference>
<dbReference type="FunFam" id="3.80.10.10:FF:000882">
    <property type="entry name" value="Tubulin-folding cofactor E"/>
    <property type="match status" value="1"/>
</dbReference>
<dbReference type="SMART" id="SM01052">
    <property type="entry name" value="CAP_GLY"/>
    <property type="match status" value="1"/>
</dbReference>
<evidence type="ECO:0000259" key="8">
    <source>
        <dbReference type="PROSITE" id="PS50245"/>
    </source>
</evidence>
<dbReference type="Proteomes" id="UP001151287">
    <property type="component" value="Unassembled WGS sequence"/>
</dbReference>
<dbReference type="InterPro" id="IPR036859">
    <property type="entry name" value="CAP-Gly_dom_sf"/>
</dbReference>
<evidence type="ECO:0000313" key="10">
    <source>
        <dbReference type="Proteomes" id="UP001151287"/>
    </source>
</evidence>
<dbReference type="SUPFAM" id="SSF74924">
    <property type="entry name" value="Cap-Gly domain"/>
    <property type="match status" value="1"/>
</dbReference>
<comment type="subcellular location">
    <subcellularLocation>
        <location evidence="1">Cytoplasm</location>
    </subcellularLocation>
</comment>
<dbReference type="SUPFAM" id="SSF54236">
    <property type="entry name" value="Ubiquitin-like"/>
    <property type="match status" value="1"/>
</dbReference>
<evidence type="ECO:0000313" key="9">
    <source>
        <dbReference type="EMBL" id="KAJ1704214.1"/>
    </source>
</evidence>
<dbReference type="InterPro" id="IPR001611">
    <property type="entry name" value="Leu-rich_rpt"/>
</dbReference>
<dbReference type="Pfam" id="PF01302">
    <property type="entry name" value="CAP_GLY"/>
    <property type="match status" value="1"/>
</dbReference>
<feature type="domain" description="CAP-Gly" evidence="8">
    <location>
        <begin position="41"/>
        <end position="85"/>
    </location>
</feature>
<dbReference type="EMBL" id="JAMQYH010000001">
    <property type="protein sequence ID" value="KAJ1704214.1"/>
    <property type="molecule type" value="Genomic_DNA"/>
</dbReference>
<dbReference type="AlphaFoldDB" id="A0A9Q0D1R1"/>
<dbReference type="PANTHER" id="PTHR46652:SF3">
    <property type="entry name" value="LEUCINE-RICH REPEAT-CONTAINING PROTEIN 9"/>
    <property type="match status" value="1"/>
</dbReference>
<dbReference type="InterPro" id="IPR044079">
    <property type="entry name" value="Ubl_TBCE"/>
</dbReference>
<dbReference type="FunFam" id="2.30.30.190:FF:000016">
    <property type="entry name" value="Tubulin-folding cofactor E"/>
    <property type="match status" value="1"/>
</dbReference>
<sequence length="537" mass="59429">MILAASCLANQSGETAAAFRIRQRVHAAGDPRRTGTIRFIGPISGHDGEWIGVDWDADSGGKHDGMVNGTRYFSTRTSSSGSFVRAKALSAGISFLDAVYKRYRGESTKEEEDEMYVFSTSQRRVSVELVGKDKVEEKLKKFEELLSISVSFMGVSSVDPLCHISTLLPKLKEVDLSGNLLSNWQDIASLCKALPSLQMLDLTSNLMEHEVTEYPSLKNIHLLVLNNCGVTWDVVEKLKVSVPLVAELHLMANELKMIEPTAGPFVQGLNSLRLLNLEANNIDSWDEILKLSHLRSLEELHLNKNKLKTIYYPSSDASCVPFENLQCLLLGRNDIDDVASVDSLNSFPSLVDIRLSENPVADPAKGGVPRFVLIARLSKVKILNGSEISPRERRESEIRYVRLIMAKMQLNNLEEIQRAHPRFVELKALHGIEDEKLQAGGSGPQTLASTLINLTLKCVGPSMGEKQPLTKKLPPSVTVAKLIALCESFFKLKDIKLRLFLEEKGSPLPLPLDDDMATLMELGLGTEATIIIDEELD</sequence>
<evidence type="ECO:0000256" key="6">
    <source>
        <dbReference type="ARBA" id="ARBA00023186"/>
    </source>
</evidence>
<dbReference type="InterPro" id="IPR029071">
    <property type="entry name" value="Ubiquitin-like_domsf"/>
</dbReference>
<comment type="similarity">
    <text evidence="2">Belongs to the TBCE family.</text>
</comment>
<evidence type="ECO:0000256" key="4">
    <source>
        <dbReference type="ARBA" id="ARBA00022614"/>
    </source>
</evidence>
<dbReference type="PROSITE" id="PS51450">
    <property type="entry name" value="LRR"/>
    <property type="match status" value="3"/>
</dbReference>
<dbReference type="PROSITE" id="PS50245">
    <property type="entry name" value="CAP_GLY_2"/>
    <property type="match status" value="1"/>
</dbReference>
<dbReference type="FunFam" id="3.10.20.90:FF:000187">
    <property type="entry name" value="Tubulin-folding cofactor E"/>
    <property type="match status" value="1"/>
</dbReference>
<comment type="subunit">
    <text evidence="7">Supercomplex made of cofactors A to E. Cofactors A and D function by capturing and stabilizing tubulin in a quasi-native conformation. Cofactor E binds to the cofactor D-tubulin complex; interaction with cofactor C then causes the release of tubulin polypeptides that are committed to the native state.</text>
</comment>
<evidence type="ECO:0000256" key="7">
    <source>
        <dbReference type="ARBA" id="ARBA00026055"/>
    </source>
</evidence>
<dbReference type="InterPro" id="IPR032675">
    <property type="entry name" value="LRR_dom_sf"/>
</dbReference>
<protein>
    <recommendedName>
        <fullName evidence="8">CAP-Gly domain-containing protein</fullName>
    </recommendedName>
</protein>
<name>A0A9Q0D1R1_9POAL</name>
<dbReference type="OrthoDB" id="5273213at2759"/>
<evidence type="ECO:0000256" key="2">
    <source>
        <dbReference type="ARBA" id="ARBA00006286"/>
    </source>
</evidence>
<reference evidence="9" key="1">
    <citation type="journal article" date="2022" name="Cell">
        <title>Repeat-based holocentromeres influence genome architecture and karyotype evolution.</title>
        <authorList>
            <person name="Hofstatter P.G."/>
            <person name="Thangavel G."/>
            <person name="Lux T."/>
            <person name="Neumann P."/>
            <person name="Vondrak T."/>
            <person name="Novak P."/>
            <person name="Zhang M."/>
            <person name="Costa L."/>
            <person name="Castellani M."/>
            <person name="Scott A."/>
            <person name="Toegelov H."/>
            <person name="Fuchs J."/>
            <person name="Mata-Sucre Y."/>
            <person name="Dias Y."/>
            <person name="Vanzela A.L.L."/>
            <person name="Huettel B."/>
            <person name="Almeida C.C.S."/>
            <person name="Simkova H."/>
            <person name="Souza G."/>
            <person name="Pedrosa-Harand A."/>
            <person name="Macas J."/>
            <person name="Mayer K.F.X."/>
            <person name="Houben A."/>
            <person name="Marques A."/>
        </authorList>
    </citation>
    <scope>NUCLEOTIDE SEQUENCE</scope>
    <source>
        <strain evidence="9">RhyBre1mFocal</strain>
    </source>
</reference>
<proteinExistence type="inferred from homology"/>
<dbReference type="SUPFAM" id="SSF52058">
    <property type="entry name" value="L domain-like"/>
    <property type="match status" value="1"/>
</dbReference>
<keyword evidence="3" id="KW-0963">Cytoplasm</keyword>
<dbReference type="InterPro" id="IPR000938">
    <property type="entry name" value="CAP-Gly_domain"/>
</dbReference>
<dbReference type="InterPro" id="IPR050836">
    <property type="entry name" value="SDS22/Internalin_LRR"/>
</dbReference>
<dbReference type="Gene3D" id="3.80.10.10">
    <property type="entry name" value="Ribonuclease Inhibitor"/>
    <property type="match status" value="2"/>
</dbReference>
<keyword evidence="10" id="KW-1185">Reference proteome</keyword>
<dbReference type="GO" id="GO:0005737">
    <property type="term" value="C:cytoplasm"/>
    <property type="evidence" value="ECO:0007669"/>
    <property type="project" value="UniProtKB-SubCell"/>
</dbReference>
<keyword evidence="5" id="KW-0677">Repeat</keyword>
<dbReference type="PANTHER" id="PTHR46652">
    <property type="entry name" value="LEUCINE-RICH REPEAT AND IQ DOMAIN-CONTAINING PROTEIN 1-RELATED"/>
    <property type="match status" value="1"/>
</dbReference>
<dbReference type="Gene3D" id="2.30.30.190">
    <property type="entry name" value="CAP Gly-rich-like domain"/>
    <property type="match status" value="1"/>
</dbReference>
<keyword evidence="6" id="KW-0143">Chaperone</keyword>
<dbReference type="CDD" id="cd17044">
    <property type="entry name" value="Ubl_TBCE"/>
    <property type="match status" value="1"/>
</dbReference>
<evidence type="ECO:0000256" key="1">
    <source>
        <dbReference type="ARBA" id="ARBA00004496"/>
    </source>
</evidence>
<comment type="caution">
    <text evidence="9">The sequence shown here is derived from an EMBL/GenBank/DDBJ whole genome shotgun (WGS) entry which is preliminary data.</text>
</comment>
<dbReference type="FunFam" id="3.80.10.10:FF:000752">
    <property type="entry name" value="Tubulin-folding cofactor E"/>
    <property type="match status" value="1"/>
</dbReference>
<organism evidence="9 10">
    <name type="scientific">Rhynchospora breviuscula</name>
    <dbReference type="NCBI Taxonomy" id="2022672"/>
    <lineage>
        <taxon>Eukaryota</taxon>
        <taxon>Viridiplantae</taxon>
        <taxon>Streptophyta</taxon>
        <taxon>Embryophyta</taxon>
        <taxon>Tracheophyta</taxon>
        <taxon>Spermatophyta</taxon>
        <taxon>Magnoliopsida</taxon>
        <taxon>Liliopsida</taxon>
        <taxon>Poales</taxon>
        <taxon>Cyperaceae</taxon>
        <taxon>Cyperoideae</taxon>
        <taxon>Rhynchosporeae</taxon>
        <taxon>Rhynchospora</taxon>
    </lineage>
</organism>
<evidence type="ECO:0000256" key="3">
    <source>
        <dbReference type="ARBA" id="ARBA00022490"/>
    </source>
</evidence>
<evidence type="ECO:0000256" key="5">
    <source>
        <dbReference type="ARBA" id="ARBA00022737"/>
    </source>
</evidence>
<accession>A0A9Q0D1R1</accession>